<organism evidence="1 2">
    <name type="scientific">Bacillus cereus</name>
    <dbReference type="NCBI Taxonomy" id="1396"/>
    <lineage>
        <taxon>Bacteria</taxon>
        <taxon>Bacillati</taxon>
        <taxon>Bacillota</taxon>
        <taxon>Bacilli</taxon>
        <taxon>Bacillales</taxon>
        <taxon>Bacillaceae</taxon>
        <taxon>Bacillus</taxon>
        <taxon>Bacillus cereus group</taxon>
    </lineage>
</organism>
<sequence>MENPTCVYCGGYGRRHNGYFEYPCNQCNGQKEVVLNHKLTLPGINDSIKFPVGGRDILVLKSNGDIYVKGRLVENDKEVVDGLREFLKLNKTNEHNERK</sequence>
<dbReference type="AlphaFoldDB" id="A0AB34DAG6"/>
<dbReference type="EMBL" id="WBPB01000013">
    <property type="protein sequence ID" value="KAB2500798.1"/>
    <property type="molecule type" value="Genomic_DNA"/>
</dbReference>
<dbReference type="RefSeq" id="WP_151639623.1">
    <property type="nucleotide sequence ID" value="NZ_WBPB01000013.1"/>
</dbReference>
<reference evidence="1 2" key="1">
    <citation type="submission" date="2019-10" db="EMBL/GenBank/DDBJ databases">
        <title>Bacillus from the desert of Cuatro Cinegas, Coahuila.</title>
        <authorList>
            <person name="Olmedo-Alvarez G."/>
            <person name="Saldana S."/>
            <person name="Barcelo D."/>
        </authorList>
    </citation>
    <scope>NUCLEOTIDE SEQUENCE [LARGE SCALE GENOMIC DNA]</scope>
    <source>
        <strain evidence="1 2">CH101a_3T</strain>
    </source>
</reference>
<protein>
    <submittedName>
        <fullName evidence="1">Uncharacterized protein</fullName>
    </submittedName>
</protein>
<evidence type="ECO:0000313" key="1">
    <source>
        <dbReference type="EMBL" id="KAB2500798.1"/>
    </source>
</evidence>
<evidence type="ECO:0000313" key="2">
    <source>
        <dbReference type="Proteomes" id="UP000477920"/>
    </source>
</evidence>
<accession>A0AB34DAG6</accession>
<comment type="caution">
    <text evidence="1">The sequence shown here is derived from an EMBL/GenBank/DDBJ whole genome shotgun (WGS) entry which is preliminary data.</text>
</comment>
<proteinExistence type="predicted"/>
<gene>
    <name evidence="1" type="ORF">F8158_06840</name>
</gene>
<dbReference type="Proteomes" id="UP000477920">
    <property type="component" value="Unassembled WGS sequence"/>
</dbReference>
<name>A0AB34DAG6_BACCE</name>